<protein>
    <recommendedName>
        <fullName evidence="9">Flippase-like domain-containing protein</fullName>
    </recommendedName>
</protein>
<feature type="transmembrane region" description="Helical" evidence="6">
    <location>
        <begin position="581"/>
        <end position="605"/>
    </location>
</feature>
<reference evidence="7 8" key="1">
    <citation type="submission" date="2017-08" db="EMBL/GenBank/DDBJ databases">
        <title>The complete genome sequence of a Mycoplasma hyopneumoniae isolate in Korea.</title>
        <authorList>
            <person name="Han J."/>
            <person name="Lee N."/>
        </authorList>
    </citation>
    <scope>NUCLEOTIDE SEQUENCE [LARGE SCALE GENOMIC DNA]</scope>
    <source>
        <strain evidence="7 8">KM014</strain>
    </source>
</reference>
<feature type="transmembrane region" description="Helical" evidence="6">
    <location>
        <begin position="531"/>
        <end position="553"/>
    </location>
</feature>
<accession>A0A223M8X8</accession>
<dbReference type="GO" id="GO:0005886">
    <property type="term" value="C:plasma membrane"/>
    <property type="evidence" value="ECO:0007669"/>
    <property type="project" value="UniProtKB-SubCell"/>
</dbReference>
<evidence type="ECO:0000256" key="1">
    <source>
        <dbReference type="ARBA" id="ARBA00004651"/>
    </source>
</evidence>
<dbReference type="AlphaFoldDB" id="A0A223M8X8"/>
<dbReference type="PANTHER" id="PTHR39087:SF2">
    <property type="entry name" value="UPF0104 MEMBRANE PROTEIN MJ1595"/>
    <property type="match status" value="1"/>
</dbReference>
<keyword evidence="3 6" id="KW-0812">Transmembrane</keyword>
<sequence>MKLGQISAKTTFEEQKFIFFNQDFPLEITNSKIIGFISNQSNSINENYISSIGLVIAEFLKQNNLKKILINNSDNNFGIAFGLIFYNILAHDSEIKVEIFDESWGYSQKLARHYFINNDFDFFINIEVNLTDKNSSLAILSFFKKNLTFLSAEDEKLINKAEKCPFLSQNSQIKKPKKFRINWNDIIEFQKSINLDLQKLEKFYQFYEPESTFLTNFLKQNFDLKTAKFLPIKKNPPIENIMKKISDNSIIWKKITTSAKFKTNVVFWLKQNKILAGFRKNFNFNIIKEKDLQLLFLDYLRKNWQNGRHFLISKQSDSYIFEFVQKNFNAKIKSFCEYTENPETEIIKIQSQEQQEIVIIMEKSFYFIPKSAEKSTVFGLSSHFSVLWYIKVFDFYLKNNQNILEIIQTIKTEINYVFHHKFKLKVDPVKLDSIINLLISEKDGEFKPQGFKIKNFSNDKNVINLKVNLKKKDFYTLTYFKPKKQLTLSTNFLAKNHTEKQAVFLENSLIDKIRLVNKDSILTKTNQKKNIIKFSCFITTIIVILIILFYNFYNSSFSDGSTTRIFEKFYEFFFKPRKNRLVFLGVFGHFLLWNISTTFQLRQIFKNQGIKTKFRHLFIGTFIALFMQFSTPFSFGGEISYYWYLQRKQYPLKNISATLTYNALLHQVFNLLIAIIFLPVGFVFYPELFVFDSWEKIAFFTWLITNIILNMFVLLIIIIISLWKKLQYSLIKMLVWLLNLNFFKKIEDKKRVEYRFQFLIDNFKNHFIKILSNKALLTKILLIYKLPLFFLNFSFVILITAMEKGGFNLKNLSFIHYLKFISGFTILQISNNLSPSPGGVGSVDVITKLIFQSFFNEKTTITLDIFNFANRIYTWFLPYFISALGILTVWIGEKRIDYYQQIRQTMKNNSILNLELKKQNTNFLSMLYFLDFSYIFFNFIYFSSLNLRKIWAAFAIIAPLSVQNSFFGITTLYLFSYVLINFRISEFAATPPTNVIVFTFF</sequence>
<dbReference type="Proteomes" id="UP000215452">
    <property type="component" value="Chromosome"/>
</dbReference>
<keyword evidence="5 6" id="KW-0472">Membrane</keyword>
<keyword evidence="4 6" id="KW-1133">Transmembrane helix</keyword>
<dbReference type="PANTHER" id="PTHR39087">
    <property type="entry name" value="UPF0104 MEMBRANE PROTEIN MJ1595"/>
    <property type="match status" value="1"/>
</dbReference>
<feature type="transmembrane region" description="Helical" evidence="6">
    <location>
        <begin position="697"/>
        <end position="720"/>
    </location>
</feature>
<evidence type="ECO:0000256" key="5">
    <source>
        <dbReference type="ARBA" id="ARBA00023136"/>
    </source>
</evidence>
<name>A0A223M8X8_MESHO</name>
<evidence type="ECO:0000256" key="6">
    <source>
        <dbReference type="SAM" id="Phobius"/>
    </source>
</evidence>
<dbReference type="Pfam" id="PF03706">
    <property type="entry name" value="LPG_synthase_TM"/>
    <property type="match status" value="1"/>
</dbReference>
<feature type="transmembrane region" description="Helical" evidence="6">
    <location>
        <begin position="782"/>
        <end position="802"/>
    </location>
</feature>
<evidence type="ECO:0000256" key="3">
    <source>
        <dbReference type="ARBA" id="ARBA00022692"/>
    </source>
</evidence>
<gene>
    <name evidence="7" type="ORF">CIB43_00107</name>
</gene>
<feature type="transmembrane region" description="Helical" evidence="6">
    <location>
        <begin position="923"/>
        <end position="944"/>
    </location>
</feature>
<evidence type="ECO:0000256" key="4">
    <source>
        <dbReference type="ARBA" id="ARBA00022989"/>
    </source>
</evidence>
<comment type="subcellular location">
    <subcellularLocation>
        <location evidence="1">Cell membrane</location>
        <topology evidence="1">Multi-pass membrane protein</topology>
    </subcellularLocation>
</comment>
<feature type="transmembrane region" description="Helical" evidence="6">
    <location>
        <begin position="664"/>
        <end position="685"/>
    </location>
</feature>
<evidence type="ECO:0000256" key="2">
    <source>
        <dbReference type="ARBA" id="ARBA00022475"/>
    </source>
</evidence>
<evidence type="ECO:0000313" key="8">
    <source>
        <dbReference type="Proteomes" id="UP000215452"/>
    </source>
</evidence>
<proteinExistence type="predicted"/>
<feature type="transmembrane region" description="Helical" evidence="6">
    <location>
        <begin position="872"/>
        <end position="892"/>
    </location>
</feature>
<feature type="transmembrane region" description="Helical" evidence="6">
    <location>
        <begin position="617"/>
        <end position="644"/>
    </location>
</feature>
<feature type="transmembrane region" description="Helical" evidence="6">
    <location>
        <begin position="950"/>
        <end position="975"/>
    </location>
</feature>
<keyword evidence="2" id="KW-1003">Cell membrane</keyword>
<dbReference type="EMBL" id="CP022714">
    <property type="protein sequence ID" value="ASU14022.1"/>
    <property type="molecule type" value="Genomic_DNA"/>
</dbReference>
<evidence type="ECO:0000313" key="7">
    <source>
        <dbReference type="EMBL" id="ASU14022.1"/>
    </source>
</evidence>
<evidence type="ECO:0008006" key="9">
    <source>
        <dbReference type="Google" id="ProtNLM"/>
    </source>
</evidence>
<organism evidence="7 8">
    <name type="scientific">Mesomycoplasma hyopneumoniae</name>
    <name type="common">Mycoplasma hyopneumoniae</name>
    <dbReference type="NCBI Taxonomy" id="2099"/>
    <lineage>
        <taxon>Bacteria</taxon>
        <taxon>Bacillati</taxon>
        <taxon>Mycoplasmatota</taxon>
        <taxon>Mycoplasmoidales</taxon>
        <taxon>Metamycoplasmataceae</taxon>
        <taxon>Mesomycoplasma</taxon>
    </lineage>
</organism>
<dbReference type="InterPro" id="IPR022791">
    <property type="entry name" value="L-PG_synthase/AglD"/>
</dbReference>